<reference evidence="1" key="1">
    <citation type="submission" date="2014-12" db="EMBL/GenBank/DDBJ databases">
        <title>Insight into the proteome of Arion vulgaris.</title>
        <authorList>
            <person name="Aradska J."/>
            <person name="Bulat T."/>
            <person name="Smidak R."/>
            <person name="Sarate P."/>
            <person name="Gangsoo J."/>
            <person name="Sialana F."/>
            <person name="Bilban M."/>
            <person name="Lubec G."/>
        </authorList>
    </citation>
    <scope>NUCLEOTIDE SEQUENCE</scope>
    <source>
        <tissue evidence="1">Skin</tissue>
    </source>
</reference>
<proteinExistence type="predicted"/>
<name>A0A0B7AHV7_9EUPU</name>
<gene>
    <name evidence="1" type="primary">ORF116772</name>
</gene>
<organism evidence="1">
    <name type="scientific">Arion vulgaris</name>
    <dbReference type="NCBI Taxonomy" id="1028688"/>
    <lineage>
        <taxon>Eukaryota</taxon>
        <taxon>Metazoa</taxon>
        <taxon>Spiralia</taxon>
        <taxon>Lophotrochozoa</taxon>
        <taxon>Mollusca</taxon>
        <taxon>Gastropoda</taxon>
        <taxon>Heterobranchia</taxon>
        <taxon>Euthyneura</taxon>
        <taxon>Panpulmonata</taxon>
        <taxon>Eupulmonata</taxon>
        <taxon>Stylommatophora</taxon>
        <taxon>Helicina</taxon>
        <taxon>Arionoidea</taxon>
        <taxon>Arionidae</taxon>
        <taxon>Arion</taxon>
    </lineage>
</organism>
<protein>
    <submittedName>
        <fullName evidence="1">Uncharacterized protein</fullName>
    </submittedName>
</protein>
<feature type="non-terminal residue" evidence="1">
    <location>
        <position position="66"/>
    </location>
</feature>
<accession>A0A0B7AHV7</accession>
<dbReference type="AlphaFoldDB" id="A0A0B7AHV7"/>
<evidence type="ECO:0000313" key="1">
    <source>
        <dbReference type="EMBL" id="CEK79666.1"/>
    </source>
</evidence>
<dbReference type="EMBL" id="HACG01032801">
    <property type="protein sequence ID" value="CEK79666.1"/>
    <property type="molecule type" value="Transcribed_RNA"/>
</dbReference>
<sequence length="66" mass="7161">MALVTDFCMKTCFYQLTGVPCHAGGPSPTSEVLSDMNLGMFKEISDPINPFAATFFLKAELKIATL</sequence>